<proteinExistence type="predicted"/>
<comment type="caution">
    <text evidence="2">The sequence shown here is derived from an EMBL/GenBank/DDBJ whole genome shotgun (WGS) entry which is preliminary data.</text>
</comment>
<evidence type="ECO:0000256" key="1">
    <source>
        <dbReference type="SAM" id="MobiDB-lite"/>
    </source>
</evidence>
<dbReference type="RefSeq" id="XP_003025420.1">
    <property type="nucleotide sequence ID" value="XM_003025374.1"/>
</dbReference>
<accession>D4D016</accession>
<reference evidence="3" key="1">
    <citation type="journal article" date="2011" name="Genome Biol.">
        <title>Comparative and functional genomics provide insights into the pathogenicity of dermatophytic fungi.</title>
        <authorList>
            <person name="Burmester A."/>
            <person name="Shelest E."/>
            <person name="Gloeckner G."/>
            <person name="Heddergott C."/>
            <person name="Schindler S."/>
            <person name="Staib P."/>
            <person name="Heidel A."/>
            <person name="Felder M."/>
            <person name="Petzold A."/>
            <person name="Szafranski K."/>
            <person name="Feuermann M."/>
            <person name="Pedruzzi I."/>
            <person name="Priebe S."/>
            <person name="Groth M."/>
            <person name="Winkler R."/>
            <person name="Li W."/>
            <person name="Kniemeyer O."/>
            <person name="Schroeckh V."/>
            <person name="Hertweck C."/>
            <person name="Hube B."/>
            <person name="White T.C."/>
            <person name="Platzer M."/>
            <person name="Guthke R."/>
            <person name="Heitman J."/>
            <person name="Woestemeyer J."/>
            <person name="Zipfel P.F."/>
            <person name="Monod M."/>
            <person name="Brakhage A.A."/>
        </authorList>
    </citation>
    <scope>NUCLEOTIDE SEQUENCE [LARGE SCALE GENOMIC DNA]</scope>
    <source>
        <strain evidence="3">HKI 0517</strain>
    </source>
</reference>
<dbReference type="KEGG" id="tve:TRV_00410"/>
<dbReference type="EMBL" id="ACYE01000021">
    <property type="protein sequence ID" value="EFE44809.1"/>
    <property type="molecule type" value="Genomic_DNA"/>
</dbReference>
<dbReference type="GeneID" id="9581656"/>
<organism evidence="2 3">
    <name type="scientific">Trichophyton verrucosum (strain HKI 0517)</name>
    <dbReference type="NCBI Taxonomy" id="663202"/>
    <lineage>
        <taxon>Eukaryota</taxon>
        <taxon>Fungi</taxon>
        <taxon>Dikarya</taxon>
        <taxon>Ascomycota</taxon>
        <taxon>Pezizomycotina</taxon>
        <taxon>Eurotiomycetes</taxon>
        <taxon>Eurotiomycetidae</taxon>
        <taxon>Onygenales</taxon>
        <taxon>Arthrodermataceae</taxon>
        <taxon>Trichophyton</taxon>
    </lineage>
</organism>
<dbReference type="OrthoDB" id="3942646at2759"/>
<dbReference type="AlphaFoldDB" id="D4D016"/>
<name>D4D016_TRIVH</name>
<protein>
    <submittedName>
        <fullName evidence="2">Uncharacterized protein</fullName>
    </submittedName>
</protein>
<keyword evidence="3" id="KW-1185">Reference proteome</keyword>
<evidence type="ECO:0000313" key="2">
    <source>
        <dbReference type="EMBL" id="EFE44809.1"/>
    </source>
</evidence>
<dbReference type="HOGENOM" id="CLU_883363_0_0_1"/>
<dbReference type="Proteomes" id="UP000008383">
    <property type="component" value="Unassembled WGS sequence"/>
</dbReference>
<sequence length="315" mass="35645">MRGEEDAEDDCNRPDIEEVVSHIPAMKQHCLDISPHGGWHFDPKNAVSHLYDSRVDIVDVFSSVDRVVAVEPSRVFDIFKLNQERIHNAKTSYSGLQGTMKNGGYGAETGDTLSKAQHLSHKQASYRLWYTRKKHKSSAMNDKFSSEVLLAYGYKYIFIFQSLSYHHHHIQSPKGISQTATYALTPSSSSNKHFSHLQIPYQPANNQQINKQTTSHLARMAAIVLALGAAIYITAEKIQDHREKKRALKAKNATKQAVLEDDDSVMAADDLPAYKTEKPPAYDFEQYQQQQHPTLASSKLMESSSQRYYIQARST</sequence>
<gene>
    <name evidence="2" type="ORF">TRV_00410</name>
</gene>
<evidence type="ECO:0000313" key="3">
    <source>
        <dbReference type="Proteomes" id="UP000008383"/>
    </source>
</evidence>
<feature type="region of interest" description="Disordered" evidence="1">
    <location>
        <begin position="288"/>
        <end position="315"/>
    </location>
</feature>